<name>A0A0A9BA98_ARUDO</name>
<sequence>MFCILRSFSQRLPYREEQFDSTVDCSWICSAHRPIANSTRLWRNVFRGASWNVISSGCYRNVTHSVCRI</sequence>
<accession>A0A0A9BA98</accession>
<protein>
    <submittedName>
        <fullName evidence="1">Uncharacterized protein</fullName>
    </submittedName>
</protein>
<evidence type="ECO:0000313" key="1">
    <source>
        <dbReference type="EMBL" id="JAD58100.1"/>
    </source>
</evidence>
<organism evidence="1">
    <name type="scientific">Arundo donax</name>
    <name type="common">Giant reed</name>
    <name type="synonym">Donax arundinaceus</name>
    <dbReference type="NCBI Taxonomy" id="35708"/>
    <lineage>
        <taxon>Eukaryota</taxon>
        <taxon>Viridiplantae</taxon>
        <taxon>Streptophyta</taxon>
        <taxon>Embryophyta</taxon>
        <taxon>Tracheophyta</taxon>
        <taxon>Spermatophyta</taxon>
        <taxon>Magnoliopsida</taxon>
        <taxon>Liliopsida</taxon>
        <taxon>Poales</taxon>
        <taxon>Poaceae</taxon>
        <taxon>PACMAD clade</taxon>
        <taxon>Arundinoideae</taxon>
        <taxon>Arundineae</taxon>
        <taxon>Arundo</taxon>
    </lineage>
</organism>
<reference evidence="1" key="2">
    <citation type="journal article" date="2015" name="Data Brief">
        <title>Shoot transcriptome of the giant reed, Arundo donax.</title>
        <authorList>
            <person name="Barrero R.A."/>
            <person name="Guerrero F.D."/>
            <person name="Moolhuijzen P."/>
            <person name="Goolsby J.A."/>
            <person name="Tidwell J."/>
            <person name="Bellgard S.E."/>
            <person name="Bellgard M.I."/>
        </authorList>
    </citation>
    <scope>NUCLEOTIDE SEQUENCE</scope>
    <source>
        <tissue evidence="1">Shoot tissue taken approximately 20 cm above the soil surface</tissue>
    </source>
</reference>
<reference evidence="1" key="1">
    <citation type="submission" date="2014-09" db="EMBL/GenBank/DDBJ databases">
        <authorList>
            <person name="Magalhaes I.L.F."/>
            <person name="Oliveira U."/>
            <person name="Santos F.R."/>
            <person name="Vidigal T.H.D.A."/>
            <person name="Brescovit A.D."/>
            <person name="Santos A.J."/>
        </authorList>
    </citation>
    <scope>NUCLEOTIDE SEQUENCE</scope>
    <source>
        <tissue evidence="1">Shoot tissue taken approximately 20 cm above the soil surface</tissue>
    </source>
</reference>
<dbReference type="EMBL" id="GBRH01239795">
    <property type="protein sequence ID" value="JAD58100.1"/>
    <property type="molecule type" value="Transcribed_RNA"/>
</dbReference>
<proteinExistence type="predicted"/>
<dbReference type="AlphaFoldDB" id="A0A0A9BA98"/>